<dbReference type="GO" id="GO:0005737">
    <property type="term" value="C:cytoplasm"/>
    <property type="evidence" value="ECO:0007669"/>
    <property type="project" value="UniProtKB-SubCell"/>
</dbReference>
<dbReference type="OrthoDB" id="9805933at2"/>
<dbReference type="SUPFAM" id="SSF111337">
    <property type="entry name" value="QueA-like"/>
    <property type="match status" value="1"/>
</dbReference>
<name>A0A562S2Q2_9BACT</name>
<gene>
    <name evidence="13" type="primary">queA</name>
    <name evidence="14" type="ORF">LZ24_00683</name>
</gene>
<comment type="pathway">
    <text evidence="2 13">tRNA modification; tRNA-queuosine biosynthesis.</text>
</comment>
<organism evidence="14 15">
    <name type="scientific">Desulfobotulus alkaliphilus</name>
    <dbReference type="NCBI Taxonomy" id="622671"/>
    <lineage>
        <taxon>Bacteria</taxon>
        <taxon>Pseudomonadati</taxon>
        <taxon>Thermodesulfobacteriota</taxon>
        <taxon>Desulfobacteria</taxon>
        <taxon>Desulfobacterales</taxon>
        <taxon>Desulfobacteraceae</taxon>
        <taxon>Desulfobotulus</taxon>
    </lineage>
</organism>
<evidence type="ECO:0000256" key="9">
    <source>
        <dbReference type="ARBA" id="ARBA00061210"/>
    </source>
</evidence>
<dbReference type="InterPro" id="IPR003699">
    <property type="entry name" value="QueA"/>
</dbReference>
<evidence type="ECO:0000256" key="13">
    <source>
        <dbReference type="HAMAP-Rule" id="MF_00113"/>
    </source>
</evidence>
<keyword evidence="14" id="KW-0413">Isomerase</keyword>
<dbReference type="InterPro" id="IPR036100">
    <property type="entry name" value="QueA_sf"/>
</dbReference>
<protein>
    <recommendedName>
        <fullName evidence="11 13">S-adenosylmethionine:tRNA ribosyltransferase-isomerase</fullName>
        <ecNumber evidence="10 13">2.4.99.17</ecNumber>
    </recommendedName>
    <alternativeName>
        <fullName evidence="12 13">Queuosine biosynthesis protein QueA</fullName>
    </alternativeName>
</protein>
<keyword evidence="7 13" id="KW-0671">Queuosine biosynthesis</keyword>
<dbReference type="InterPro" id="IPR042119">
    <property type="entry name" value="QueA_dom2"/>
</dbReference>
<comment type="function">
    <text evidence="13">Transfers and isomerizes the ribose moiety from AdoMet to the 7-aminomethyl group of 7-deazaguanine (preQ1-tRNA) to give epoxyqueuosine (oQ-tRNA).</text>
</comment>
<evidence type="ECO:0000256" key="12">
    <source>
        <dbReference type="ARBA" id="ARBA00076160"/>
    </source>
</evidence>
<keyword evidence="5 13" id="KW-0808">Transferase</keyword>
<dbReference type="EC" id="2.4.99.17" evidence="10 13"/>
<proteinExistence type="inferred from homology"/>
<evidence type="ECO:0000256" key="7">
    <source>
        <dbReference type="ARBA" id="ARBA00022785"/>
    </source>
</evidence>
<dbReference type="PANTHER" id="PTHR30307">
    <property type="entry name" value="S-ADENOSYLMETHIONINE:TRNA RIBOSYLTRANSFERASE-ISOMERASE"/>
    <property type="match status" value="1"/>
</dbReference>
<comment type="subcellular location">
    <subcellularLocation>
        <location evidence="1 13">Cytoplasm</location>
    </subcellularLocation>
</comment>
<dbReference type="Gene3D" id="3.40.1780.10">
    <property type="entry name" value="QueA-like"/>
    <property type="match status" value="1"/>
</dbReference>
<evidence type="ECO:0000256" key="6">
    <source>
        <dbReference type="ARBA" id="ARBA00022691"/>
    </source>
</evidence>
<dbReference type="UniPathway" id="UPA00392"/>
<dbReference type="Proteomes" id="UP000318307">
    <property type="component" value="Unassembled WGS sequence"/>
</dbReference>
<evidence type="ECO:0000256" key="8">
    <source>
        <dbReference type="ARBA" id="ARBA00052751"/>
    </source>
</evidence>
<keyword evidence="4 13" id="KW-0963">Cytoplasm</keyword>
<dbReference type="InterPro" id="IPR042118">
    <property type="entry name" value="QueA_dom1"/>
</dbReference>
<dbReference type="EMBL" id="VLLC01000003">
    <property type="protein sequence ID" value="TWI75632.1"/>
    <property type="molecule type" value="Genomic_DNA"/>
</dbReference>
<accession>A0A562S2Q2</accession>
<dbReference type="GO" id="GO:0051075">
    <property type="term" value="F:S-adenosylmethionine:tRNA ribosyltransferase-isomerase activity"/>
    <property type="evidence" value="ECO:0007669"/>
    <property type="project" value="UniProtKB-EC"/>
</dbReference>
<comment type="similarity">
    <text evidence="9 13">Belongs to the QueA family.</text>
</comment>
<sequence>MFSLSDYGYDLPAELIADRPVPERDTSRLLVLDRRKGDVAHRHFKDIKNIFQPGDLLVVNDTRVIPARLHGVKATGGRVEILLLDYVGGCLCLEREGVFQCSCLVKASKRPAVGSELFIGDRIRVRVESLERDGSAILSFHTEDPMPHALLDAGSLPLPPYIERKEENPDDAIHYQTVYASRQGAVAAPTAGLHFTDALLGELRTKGVELRHLTLHVGYGTFAPVRVEDIRSHSMHSERFEISEETAEAIYRAKAEKRRVIAVGTTCVRTLEYAAIQEGGLKPGAGFCDLFIYPGFEFRVVDAMLTNFHLPETTLMMLVSAFGGYDHIRKAYQEAIAERYRFFSYGDAMLML</sequence>
<evidence type="ECO:0000256" key="5">
    <source>
        <dbReference type="ARBA" id="ARBA00022679"/>
    </source>
</evidence>
<reference evidence="14 15" key="1">
    <citation type="submission" date="2019-07" db="EMBL/GenBank/DDBJ databases">
        <title>Genome sequencing of 100 strains of the haloalkaliphilic chemolithoautotrophic sulfur-oxidizing bacterium Thioalkalivibrio.</title>
        <authorList>
            <person name="Muyzer G."/>
        </authorList>
    </citation>
    <scope>NUCLEOTIDE SEQUENCE [LARGE SCALE GENOMIC DNA]</scope>
    <source>
        <strain evidence="14 15">ASO4-4</strain>
    </source>
</reference>
<evidence type="ECO:0000256" key="10">
    <source>
        <dbReference type="ARBA" id="ARBA00066503"/>
    </source>
</evidence>
<evidence type="ECO:0000256" key="2">
    <source>
        <dbReference type="ARBA" id="ARBA00004691"/>
    </source>
</evidence>
<keyword evidence="15" id="KW-1185">Reference proteome</keyword>
<keyword evidence="6 13" id="KW-0949">S-adenosyl-L-methionine</keyword>
<comment type="catalytic activity">
    <reaction evidence="8 13">
        <text>7-aminomethyl-7-carbaguanosine(34) in tRNA + S-adenosyl-L-methionine = epoxyqueuosine(34) in tRNA + adenine + L-methionine + 2 H(+)</text>
        <dbReference type="Rhea" id="RHEA:32155"/>
        <dbReference type="Rhea" id="RHEA-COMP:10342"/>
        <dbReference type="Rhea" id="RHEA-COMP:18582"/>
        <dbReference type="ChEBI" id="CHEBI:15378"/>
        <dbReference type="ChEBI" id="CHEBI:16708"/>
        <dbReference type="ChEBI" id="CHEBI:57844"/>
        <dbReference type="ChEBI" id="CHEBI:59789"/>
        <dbReference type="ChEBI" id="CHEBI:82833"/>
        <dbReference type="ChEBI" id="CHEBI:194443"/>
        <dbReference type="EC" id="2.4.99.17"/>
    </reaction>
</comment>
<evidence type="ECO:0000256" key="3">
    <source>
        <dbReference type="ARBA" id="ARBA00011245"/>
    </source>
</evidence>
<dbReference type="GO" id="GO:0008616">
    <property type="term" value="P:tRNA queuosine(34) biosynthetic process"/>
    <property type="evidence" value="ECO:0007669"/>
    <property type="project" value="UniProtKB-UniRule"/>
</dbReference>
<comment type="caution">
    <text evidence="14">The sequence shown here is derived from an EMBL/GenBank/DDBJ whole genome shotgun (WGS) entry which is preliminary data.</text>
</comment>
<dbReference type="Pfam" id="PF02547">
    <property type="entry name" value="Queuosine_synth"/>
    <property type="match status" value="1"/>
</dbReference>
<dbReference type="NCBIfam" id="NF001140">
    <property type="entry name" value="PRK00147.1"/>
    <property type="match status" value="1"/>
</dbReference>
<evidence type="ECO:0000313" key="14">
    <source>
        <dbReference type="EMBL" id="TWI75632.1"/>
    </source>
</evidence>
<dbReference type="AlphaFoldDB" id="A0A562S2Q2"/>
<comment type="subunit">
    <text evidence="3 13">Monomer.</text>
</comment>
<dbReference type="RefSeq" id="WP_144682337.1">
    <property type="nucleotide sequence ID" value="NZ_VLLC01000003.1"/>
</dbReference>
<evidence type="ECO:0000256" key="11">
    <source>
        <dbReference type="ARBA" id="ARBA00069325"/>
    </source>
</evidence>
<evidence type="ECO:0000256" key="4">
    <source>
        <dbReference type="ARBA" id="ARBA00022490"/>
    </source>
</evidence>
<dbReference type="NCBIfam" id="TIGR00113">
    <property type="entry name" value="queA"/>
    <property type="match status" value="1"/>
</dbReference>
<evidence type="ECO:0000256" key="1">
    <source>
        <dbReference type="ARBA" id="ARBA00004496"/>
    </source>
</evidence>
<dbReference type="HAMAP" id="MF_00113">
    <property type="entry name" value="QueA"/>
    <property type="match status" value="1"/>
</dbReference>
<dbReference type="FunFam" id="3.40.1780.10:FF:000001">
    <property type="entry name" value="S-adenosylmethionine:tRNA ribosyltransferase-isomerase"/>
    <property type="match status" value="1"/>
</dbReference>
<dbReference type="PANTHER" id="PTHR30307:SF0">
    <property type="entry name" value="S-ADENOSYLMETHIONINE:TRNA RIBOSYLTRANSFERASE-ISOMERASE"/>
    <property type="match status" value="1"/>
</dbReference>
<dbReference type="Gene3D" id="2.40.10.240">
    <property type="entry name" value="QueA-like"/>
    <property type="match status" value="1"/>
</dbReference>
<evidence type="ECO:0000313" key="15">
    <source>
        <dbReference type="Proteomes" id="UP000318307"/>
    </source>
</evidence>